<comment type="similarity">
    <text evidence="1">Belongs to the short-chain dehydrogenases/reductases (SDR) family.</text>
</comment>
<sequence length="58" mass="6282">MQEMFKDPVKKQQRLDEVPLGRLATSRDVANAVLYLASDEASFINGIALPVDGGVTCC</sequence>
<accession>A0A645IN13</accession>
<evidence type="ECO:0000313" key="3">
    <source>
        <dbReference type="EMBL" id="MPN52698.1"/>
    </source>
</evidence>
<evidence type="ECO:0000256" key="2">
    <source>
        <dbReference type="ARBA" id="ARBA00023002"/>
    </source>
</evidence>
<dbReference type="GO" id="GO:0018482">
    <property type="term" value="F:4-formylbenzenesulfonate dehydrogenase activity"/>
    <property type="evidence" value="ECO:0007669"/>
    <property type="project" value="UniProtKB-EC"/>
</dbReference>
<evidence type="ECO:0000256" key="1">
    <source>
        <dbReference type="ARBA" id="ARBA00006484"/>
    </source>
</evidence>
<dbReference type="PANTHER" id="PTHR24321:SF15">
    <property type="entry name" value="OXIDOREDUCTASE UCPA"/>
    <property type="match status" value="1"/>
</dbReference>
<dbReference type="SUPFAM" id="SSF51735">
    <property type="entry name" value="NAD(P)-binding Rossmann-fold domains"/>
    <property type="match status" value="1"/>
</dbReference>
<reference evidence="3" key="1">
    <citation type="submission" date="2019-08" db="EMBL/GenBank/DDBJ databases">
        <authorList>
            <person name="Kucharzyk K."/>
            <person name="Murdoch R.W."/>
            <person name="Higgins S."/>
            <person name="Loffler F."/>
        </authorList>
    </citation>
    <scope>NUCLEOTIDE SEQUENCE</scope>
</reference>
<dbReference type="EC" id="1.2.1.62" evidence="3"/>
<proteinExistence type="inferred from homology"/>
<organism evidence="3">
    <name type="scientific">bioreactor metagenome</name>
    <dbReference type="NCBI Taxonomy" id="1076179"/>
    <lineage>
        <taxon>unclassified sequences</taxon>
        <taxon>metagenomes</taxon>
        <taxon>ecological metagenomes</taxon>
    </lineage>
</organism>
<dbReference type="PANTHER" id="PTHR24321">
    <property type="entry name" value="DEHYDROGENASES, SHORT CHAIN"/>
    <property type="match status" value="1"/>
</dbReference>
<gene>
    <name evidence="3" type="primary">tsaC1_2</name>
    <name evidence="3" type="ORF">SDC9_200360</name>
</gene>
<dbReference type="InterPro" id="IPR036291">
    <property type="entry name" value="NAD(P)-bd_dom_sf"/>
</dbReference>
<dbReference type="Gene3D" id="3.40.50.720">
    <property type="entry name" value="NAD(P)-binding Rossmann-like Domain"/>
    <property type="match status" value="1"/>
</dbReference>
<keyword evidence="2 3" id="KW-0560">Oxidoreductase</keyword>
<dbReference type="InterPro" id="IPR002347">
    <property type="entry name" value="SDR_fam"/>
</dbReference>
<protein>
    <submittedName>
        <fullName evidence="3">4-formylbenzenesulfonate dehydrogenase TsaC1/TsaC2</fullName>
        <ecNumber evidence="3">1.2.1.62</ecNumber>
    </submittedName>
</protein>
<dbReference type="EMBL" id="VSSQ01119054">
    <property type="protein sequence ID" value="MPN52698.1"/>
    <property type="molecule type" value="Genomic_DNA"/>
</dbReference>
<name>A0A645IN13_9ZZZZ</name>
<dbReference type="Pfam" id="PF13561">
    <property type="entry name" value="adh_short_C2"/>
    <property type="match status" value="1"/>
</dbReference>
<dbReference type="AlphaFoldDB" id="A0A645IN13"/>
<comment type="caution">
    <text evidence="3">The sequence shown here is derived from an EMBL/GenBank/DDBJ whole genome shotgun (WGS) entry which is preliminary data.</text>
</comment>